<dbReference type="PANTHER" id="PTHR12558:SF13">
    <property type="entry name" value="CELL DIVISION CYCLE PROTEIN 27 HOMOLOG"/>
    <property type="match status" value="1"/>
</dbReference>
<dbReference type="Pfam" id="PF13432">
    <property type="entry name" value="TPR_16"/>
    <property type="match status" value="4"/>
</dbReference>
<accession>A0ABP3YM11</accession>
<protein>
    <submittedName>
        <fullName evidence="2">Tetratricopeptide repeat protein</fullName>
    </submittedName>
</protein>
<dbReference type="Proteomes" id="UP001499967">
    <property type="component" value="Unassembled WGS sequence"/>
</dbReference>
<dbReference type="EMBL" id="BAAAHP010000196">
    <property type="protein sequence ID" value="GAA0898665.1"/>
    <property type="molecule type" value="Genomic_DNA"/>
</dbReference>
<evidence type="ECO:0000256" key="1">
    <source>
        <dbReference type="PROSITE-ProRule" id="PRU00339"/>
    </source>
</evidence>
<evidence type="ECO:0000313" key="3">
    <source>
        <dbReference type="Proteomes" id="UP001499967"/>
    </source>
</evidence>
<keyword evidence="3" id="KW-1185">Reference proteome</keyword>
<keyword evidence="1" id="KW-0802">TPR repeat</keyword>
<organism evidence="2 3">
    <name type="scientific">Pseudonocardia zijingensis</name>
    <dbReference type="NCBI Taxonomy" id="153376"/>
    <lineage>
        <taxon>Bacteria</taxon>
        <taxon>Bacillati</taxon>
        <taxon>Actinomycetota</taxon>
        <taxon>Actinomycetes</taxon>
        <taxon>Pseudonocardiales</taxon>
        <taxon>Pseudonocardiaceae</taxon>
        <taxon>Pseudonocardia</taxon>
    </lineage>
</organism>
<dbReference type="SMART" id="SM00028">
    <property type="entry name" value="TPR"/>
    <property type="match status" value="5"/>
</dbReference>
<dbReference type="RefSeq" id="WP_343945189.1">
    <property type="nucleotide sequence ID" value="NZ_BAAAHP010000196.1"/>
</dbReference>
<gene>
    <name evidence="2" type="ORF">GCM10009559_61650</name>
</gene>
<dbReference type="InterPro" id="IPR019734">
    <property type="entry name" value="TPR_rpt"/>
</dbReference>
<proteinExistence type="predicted"/>
<name>A0ABP3YM11_9PSEU</name>
<dbReference type="PROSITE" id="PS50005">
    <property type="entry name" value="TPR"/>
    <property type="match status" value="1"/>
</dbReference>
<dbReference type="SUPFAM" id="SSF48452">
    <property type="entry name" value="TPR-like"/>
    <property type="match status" value="1"/>
</dbReference>
<dbReference type="PANTHER" id="PTHR12558">
    <property type="entry name" value="CELL DIVISION CYCLE 16,23,27"/>
    <property type="match status" value="1"/>
</dbReference>
<dbReference type="InterPro" id="IPR011990">
    <property type="entry name" value="TPR-like_helical_dom_sf"/>
</dbReference>
<feature type="repeat" description="TPR" evidence="1">
    <location>
        <begin position="388"/>
        <end position="421"/>
    </location>
</feature>
<comment type="caution">
    <text evidence="2">The sequence shown here is derived from an EMBL/GenBank/DDBJ whole genome shotgun (WGS) entry which is preliminary data.</text>
</comment>
<sequence>MSTSTLPPAPRALWRRVLPVAALVIAGLFVVGQAFWPATLPAAVPQPVGDRLTASIEQLRDRLRRVPDDPVTWANLGAAYVEQARALANPAYYPQAQGALDRSVQLQPDGNAAALTGLGALAGARHDFAAARRYAEDAVALNPASVEAHGVLADATTQLGDTAAATAAVQRMLDLRPGVASFTRASYELELHGRTDGAVAAMQRALEAATGRDEIAFCRYHLGELAWGRGNLDEAESQYARGLAAVPGDPALLQGRAKVLAARERTDEAVEGYRLLTERVPLAQYLLEYGELLESAGRVDEARAQYRLIADQQRLYAAQGSSDDLVAAQVAADHGDPAEALRSAQAEWDRRHSVFTADALAWALHKAGRDAEALPYAEQAAGLGRRDATVAFHRGMILTALGRTGDAIGALEEALRTNPHFSPLHAPVARQTLDALGAAR</sequence>
<reference evidence="3" key="1">
    <citation type="journal article" date="2019" name="Int. J. Syst. Evol. Microbiol.">
        <title>The Global Catalogue of Microorganisms (GCM) 10K type strain sequencing project: providing services to taxonomists for standard genome sequencing and annotation.</title>
        <authorList>
            <consortium name="The Broad Institute Genomics Platform"/>
            <consortium name="The Broad Institute Genome Sequencing Center for Infectious Disease"/>
            <person name="Wu L."/>
            <person name="Ma J."/>
        </authorList>
    </citation>
    <scope>NUCLEOTIDE SEQUENCE [LARGE SCALE GENOMIC DNA]</scope>
    <source>
        <strain evidence="3">JCM 11117</strain>
    </source>
</reference>
<dbReference type="Gene3D" id="1.25.40.10">
    <property type="entry name" value="Tetratricopeptide repeat domain"/>
    <property type="match status" value="2"/>
</dbReference>
<evidence type="ECO:0000313" key="2">
    <source>
        <dbReference type="EMBL" id="GAA0898665.1"/>
    </source>
</evidence>